<proteinExistence type="predicted"/>
<sequence>MAKSKKIKLNGEQVEIKKIPIGKFSELMLAIDNLPSLVSEAISFEELENLNNEILLTKLPTLLAKAQDDIFKLVSVASGVENIEELDFEEFFDVVTTVIELNNIQAIVSKVKNLGKVLKAKVN</sequence>
<reference evidence="1 2" key="1">
    <citation type="submission" date="2020-09" db="EMBL/GenBank/DDBJ databases">
        <title>Draft Genome Sequences of Oil-Oxidizing Bacteria Halomonas titanicae, Marinobacter lutaoensis, and Virgibacillus halodenitrificans Isolated from Highly Saline Environments.</title>
        <authorList>
            <person name="Grouzdev D.S."/>
            <person name="Sokolova D.S."/>
            <person name="Semenova E.M."/>
            <person name="Borzenkov I.A."/>
            <person name="Bidzhieva S.K."/>
            <person name="Poltaraus A.B."/>
            <person name="Nazina T.N."/>
        </authorList>
    </citation>
    <scope>NUCLEOTIDE SEQUENCE [LARGE SCALE GENOMIC DNA]</scope>
    <source>
        <strain evidence="1 2">VKM B-3472D</strain>
    </source>
</reference>
<comment type="caution">
    <text evidence="1">The sequence shown here is derived from an EMBL/GenBank/DDBJ whole genome shotgun (WGS) entry which is preliminary data.</text>
</comment>
<gene>
    <name evidence="1" type="ORF">IC602_09000</name>
</gene>
<name>A0ABR7VLE7_VIRHA</name>
<organism evidence="1 2">
    <name type="scientific">Virgibacillus halodenitrificans</name>
    <name type="common">Bacillus halodenitrificans</name>
    <dbReference type="NCBI Taxonomy" id="1482"/>
    <lineage>
        <taxon>Bacteria</taxon>
        <taxon>Bacillati</taxon>
        <taxon>Bacillota</taxon>
        <taxon>Bacilli</taxon>
        <taxon>Bacillales</taxon>
        <taxon>Bacillaceae</taxon>
        <taxon>Virgibacillus</taxon>
    </lineage>
</organism>
<accession>A0ABR7VLE7</accession>
<evidence type="ECO:0008006" key="3">
    <source>
        <dbReference type="Google" id="ProtNLM"/>
    </source>
</evidence>
<dbReference type="EMBL" id="JACWEZ010000004">
    <property type="protein sequence ID" value="MBD1222747.1"/>
    <property type="molecule type" value="Genomic_DNA"/>
</dbReference>
<dbReference type="RefSeq" id="WP_040955363.1">
    <property type="nucleotide sequence ID" value="NZ_JACWEZ010000004.1"/>
</dbReference>
<protein>
    <recommendedName>
        <fullName evidence="3">Phage tail assembly protein</fullName>
    </recommendedName>
</protein>
<evidence type="ECO:0000313" key="2">
    <source>
        <dbReference type="Proteomes" id="UP000621631"/>
    </source>
</evidence>
<keyword evidence="2" id="KW-1185">Reference proteome</keyword>
<dbReference type="Proteomes" id="UP000621631">
    <property type="component" value="Unassembled WGS sequence"/>
</dbReference>
<evidence type="ECO:0000313" key="1">
    <source>
        <dbReference type="EMBL" id="MBD1222747.1"/>
    </source>
</evidence>